<feature type="region of interest" description="Disordered" evidence="4">
    <location>
        <begin position="105"/>
        <end position="132"/>
    </location>
</feature>
<name>A0A6J4QBX1_9ACTN</name>
<organism evidence="7">
    <name type="scientific">uncultured Rubrobacteraceae bacterium</name>
    <dbReference type="NCBI Taxonomy" id="349277"/>
    <lineage>
        <taxon>Bacteria</taxon>
        <taxon>Bacillati</taxon>
        <taxon>Actinomycetota</taxon>
        <taxon>Rubrobacteria</taxon>
        <taxon>Rubrobacterales</taxon>
        <taxon>Rubrobacteraceae</taxon>
        <taxon>environmental samples</taxon>
    </lineage>
</organism>
<gene>
    <name evidence="7" type="ORF">AVDCRST_MAG37-780</name>
</gene>
<keyword evidence="3" id="KW-0862">Zinc</keyword>
<protein>
    <submittedName>
        <fullName evidence="7">Uncharacterized protein MA0381</fullName>
    </submittedName>
</protein>
<dbReference type="PANTHER" id="PTHR39418">
    <property type="entry name" value="DEHYDROGENASE-RELATED"/>
    <property type="match status" value="1"/>
</dbReference>
<reference evidence="7" key="1">
    <citation type="submission" date="2020-02" db="EMBL/GenBank/DDBJ databases">
        <authorList>
            <person name="Meier V. D."/>
        </authorList>
    </citation>
    <scope>NUCLEOTIDE SEQUENCE</scope>
    <source>
        <strain evidence="7">AVDCRST_MAG37</strain>
    </source>
</reference>
<dbReference type="Pfam" id="PF02663">
    <property type="entry name" value="FmdE"/>
    <property type="match status" value="1"/>
</dbReference>
<dbReference type="PIRSF" id="PIRSF006578">
    <property type="entry name" value="FwdE"/>
    <property type="match status" value="1"/>
</dbReference>
<dbReference type="SUPFAM" id="SSF143555">
    <property type="entry name" value="FwdE-like"/>
    <property type="match status" value="1"/>
</dbReference>
<evidence type="ECO:0000259" key="5">
    <source>
        <dbReference type="Pfam" id="PF01258"/>
    </source>
</evidence>
<evidence type="ECO:0000256" key="2">
    <source>
        <dbReference type="ARBA" id="ARBA00022771"/>
    </source>
</evidence>
<proteinExistence type="predicted"/>
<dbReference type="AlphaFoldDB" id="A0A6J4QBX1"/>
<feature type="domain" description="Zinc finger DksA/TraR C4-type" evidence="5">
    <location>
        <begin position="177"/>
        <end position="204"/>
    </location>
</feature>
<evidence type="ECO:0000256" key="1">
    <source>
        <dbReference type="ARBA" id="ARBA00022723"/>
    </source>
</evidence>
<dbReference type="EMBL" id="CADCVD010000030">
    <property type="protein sequence ID" value="CAA9433536.1"/>
    <property type="molecule type" value="Genomic_DNA"/>
</dbReference>
<evidence type="ECO:0000259" key="6">
    <source>
        <dbReference type="Pfam" id="PF02663"/>
    </source>
</evidence>
<dbReference type="Gene3D" id="3.30.1330.130">
    <property type="match status" value="1"/>
</dbReference>
<keyword evidence="2" id="KW-0863">Zinc-finger</keyword>
<dbReference type="InterPro" id="IPR026328">
    <property type="entry name" value="FmdE"/>
</dbReference>
<sequence>MAEQRGGTGIDSTTIKDIVRFHGHMCPGLAMGIRAAEVALSEVGPHSSDEEVVTITETDMCGVDAIQYLTGCTFGKGNLIHLDYGKNAYTFIRRSDSKAVRVSTRPGAFDRSPEHNELSAKVRNDSATDEERSRYKELRANRTEAILQASVGELYAVEKLESADIPPIARIHDSVACAGCGELTMETRVKQLEGRRLCPACFEAALSRQGSVESN</sequence>
<dbReference type="InterPro" id="IPR003814">
    <property type="entry name" value="FmdEsu_dom"/>
</dbReference>
<dbReference type="GO" id="GO:0008270">
    <property type="term" value="F:zinc ion binding"/>
    <property type="evidence" value="ECO:0007669"/>
    <property type="project" value="UniProtKB-KW"/>
</dbReference>
<dbReference type="InterPro" id="IPR000962">
    <property type="entry name" value="Znf_DskA_TraR"/>
</dbReference>
<evidence type="ECO:0000313" key="7">
    <source>
        <dbReference type="EMBL" id="CAA9433536.1"/>
    </source>
</evidence>
<dbReference type="Pfam" id="PF01258">
    <property type="entry name" value="zf-dskA_traR"/>
    <property type="match status" value="1"/>
</dbReference>
<dbReference type="PANTHER" id="PTHR39418:SF1">
    <property type="entry name" value="DEHYDROGENASE"/>
    <property type="match status" value="1"/>
</dbReference>
<keyword evidence="1" id="KW-0479">Metal-binding</keyword>
<evidence type="ECO:0000256" key="3">
    <source>
        <dbReference type="ARBA" id="ARBA00022833"/>
    </source>
</evidence>
<dbReference type="InterPro" id="IPR053194">
    <property type="entry name" value="tRNA_methyltr_O"/>
</dbReference>
<feature type="domain" description="Formylmethanofuran dehydrogenase subunit E" evidence="6">
    <location>
        <begin position="21"/>
        <end position="154"/>
    </location>
</feature>
<evidence type="ECO:0000256" key="4">
    <source>
        <dbReference type="SAM" id="MobiDB-lite"/>
    </source>
</evidence>
<feature type="compositionally biased region" description="Basic and acidic residues" evidence="4">
    <location>
        <begin position="111"/>
        <end position="132"/>
    </location>
</feature>
<accession>A0A6J4QBX1</accession>